<protein>
    <submittedName>
        <fullName evidence="1">Uncharacterized protein</fullName>
    </submittedName>
</protein>
<evidence type="ECO:0000313" key="1">
    <source>
        <dbReference type="EMBL" id="CAM79492.1"/>
    </source>
</evidence>
<dbReference type="HOGENOM" id="CLU_2956092_0_0_5"/>
<gene>
    <name evidence="1" type="ordered locus">OTBS_0426</name>
</gene>
<proteinExistence type="predicted"/>
<name>A5CCQ3_ORITB</name>
<organism evidence="1 2">
    <name type="scientific">Orientia tsutsugamushi (strain Boryong)</name>
    <name type="common">Rickettsia tsutsugamushi</name>
    <dbReference type="NCBI Taxonomy" id="357244"/>
    <lineage>
        <taxon>Bacteria</taxon>
        <taxon>Pseudomonadati</taxon>
        <taxon>Pseudomonadota</taxon>
        <taxon>Alphaproteobacteria</taxon>
        <taxon>Rickettsiales</taxon>
        <taxon>Rickettsiaceae</taxon>
        <taxon>Rickettsieae</taxon>
        <taxon>Orientia</taxon>
    </lineage>
</organism>
<accession>A5CCQ3</accession>
<reference evidence="1 2" key="1">
    <citation type="journal article" date="2007" name="Proc. Natl. Acad. Sci. U.S.A.">
        <title>The Orientia tsutsugamushi genome reveals massive proliferation of conjugative type IV secretion system and host-cell interaction genes.</title>
        <authorList>
            <person name="Cho N.-H."/>
            <person name="Kim H.-R."/>
            <person name="Lee J.-H."/>
            <person name="Kim S.-Y."/>
            <person name="Kim J."/>
            <person name="Cha S."/>
            <person name="Kim S.-Y."/>
            <person name="Darby A.C."/>
            <person name="Fuxelius H.-H."/>
            <person name="Yin J."/>
            <person name="Kim J.H."/>
            <person name="Kim J."/>
            <person name="Lee S.J."/>
            <person name="Koh Y.-S."/>
            <person name="Jang W.-J."/>
            <person name="Park K.-H."/>
            <person name="Andersson S.G.E."/>
            <person name="Choi M.-S."/>
            <person name="Kim I.-S."/>
        </authorList>
    </citation>
    <scope>NUCLEOTIDE SEQUENCE [LARGE SCALE GENOMIC DNA]</scope>
    <source>
        <strain evidence="1 2">Boryong</strain>
    </source>
</reference>
<dbReference type="Proteomes" id="UP000001565">
    <property type="component" value="Chromosome"/>
</dbReference>
<sequence length="59" mass="6739">MNLRMENIVNAKADTQDKGCYSDKSGKLSCKIRSEFLHSLKGPVLWYIECNQLNVSMDD</sequence>
<dbReference type="KEGG" id="ots:OTBS_0426"/>
<dbReference type="EMBL" id="AM494475">
    <property type="protein sequence ID" value="CAM79492.1"/>
    <property type="molecule type" value="Genomic_DNA"/>
</dbReference>
<dbReference type="AlphaFoldDB" id="A5CCQ3"/>
<evidence type="ECO:0000313" key="2">
    <source>
        <dbReference type="Proteomes" id="UP000001565"/>
    </source>
</evidence>